<dbReference type="EMBL" id="DXDC01000441">
    <property type="protein sequence ID" value="HIY67472.1"/>
    <property type="molecule type" value="Genomic_DNA"/>
</dbReference>
<dbReference type="PANTHER" id="PTHR47786:SF2">
    <property type="entry name" value="GLYCOSYL HYDROLASE FAMILY 13 CATALYTIC DOMAIN-CONTAINING PROTEIN"/>
    <property type="match status" value="1"/>
</dbReference>
<protein>
    <submittedName>
        <fullName evidence="2">Alpha-1,4-glucan--maltose-1-phosphate maltosyltransferase</fullName>
    </submittedName>
</protein>
<dbReference type="InterPro" id="IPR013780">
    <property type="entry name" value="Glyco_hydro_b"/>
</dbReference>
<dbReference type="PANTHER" id="PTHR47786">
    <property type="entry name" value="ALPHA-1,4-GLUCAN:MALTOSE-1-PHOSPHATE MALTOSYLTRANSFERASE"/>
    <property type="match status" value="1"/>
</dbReference>
<dbReference type="CDD" id="cd11344">
    <property type="entry name" value="AmyAc_GlgE_like"/>
    <property type="match status" value="1"/>
</dbReference>
<evidence type="ECO:0000313" key="3">
    <source>
        <dbReference type="Proteomes" id="UP000824005"/>
    </source>
</evidence>
<dbReference type="Gene3D" id="3.20.20.80">
    <property type="entry name" value="Glycosidases"/>
    <property type="match status" value="1"/>
</dbReference>
<reference evidence="2" key="1">
    <citation type="journal article" date="2021" name="PeerJ">
        <title>Extensive microbial diversity within the chicken gut microbiome revealed by metagenomics and culture.</title>
        <authorList>
            <person name="Gilroy R."/>
            <person name="Ravi A."/>
            <person name="Getino M."/>
            <person name="Pursley I."/>
            <person name="Horton D.L."/>
            <person name="Alikhan N.F."/>
            <person name="Baker D."/>
            <person name="Gharbi K."/>
            <person name="Hall N."/>
            <person name="Watson M."/>
            <person name="Adriaenssens E.M."/>
            <person name="Foster-Nyarko E."/>
            <person name="Jarju S."/>
            <person name="Secka A."/>
            <person name="Antonio M."/>
            <person name="Oren A."/>
            <person name="Chaudhuri R.R."/>
            <person name="La Ragione R."/>
            <person name="Hildebrand F."/>
            <person name="Pallen M.J."/>
        </authorList>
    </citation>
    <scope>NUCLEOTIDE SEQUENCE</scope>
    <source>
        <strain evidence="2">ChiGjej1B1-98</strain>
    </source>
</reference>
<name>A0A9D2CAM7_9MICO</name>
<dbReference type="SUPFAM" id="SSF51445">
    <property type="entry name" value="(Trans)glycosidases"/>
    <property type="match status" value="1"/>
</dbReference>
<dbReference type="Proteomes" id="UP000824005">
    <property type="component" value="Unassembled WGS sequence"/>
</dbReference>
<gene>
    <name evidence="2" type="ORF">H9830_14505</name>
</gene>
<dbReference type="AlphaFoldDB" id="A0A9D2CAM7"/>
<dbReference type="InterPro" id="IPR006047">
    <property type="entry name" value="GH13_cat_dom"/>
</dbReference>
<dbReference type="InterPro" id="IPR049171">
    <property type="entry name" value="GLGE_C"/>
</dbReference>
<reference evidence="2" key="2">
    <citation type="submission" date="2021-04" db="EMBL/GenBank/DDBJ databases">
        <authorList>
            <person name="Gilroy R."/>
        </authorList>
    </citation>
    <scope>NUCLEOTIDE SEQUENCE</scope>
    <source>
        <strain evidence="2">ChiGjej1B1-98</strain>
    </source>
</reference>
<sequence>LLRRVGGQDRLIARLGDRTRSVDERWQAASSDAVSRAVAANPPISLMTRSERQRLNVERQRAAVGAWYEFFPRSEGAKRTAEGWVSGTFGTAAKRLPAVAAMGFDVVYLPPIHPIGVTNRKGPNNTLTAVAGDPGSPWAIGAAEGGHDAVHPDLGTIDDFADFVRKAREYDLEIAMDLALQASPDHPWVHEHPEWFTTLPDGSIAYAENPPKKYQDIYPINFDNAPESLAKEVLRVVEQWIGLGVQIFRVDNPHTKPVWFWEWLIRVVNDRHPDVVFLAEAFTRPAMMQTLAKIGFQQSYTYFTWRNTKTELEEYLREVSGRQADWFRPNFWVNTPDILTEYLQFGGVPAYKIRAAIAATACPSWGMYAGFELIENVARPGAEENIDNEKYEYKDRSWDQPPTGRITIEPYITMLNSIRASHPAIAQPRGTHVHSSEDEAILVFSKHLEGRFTDSGEPDTVIVVVNVDPHSARQTLIHLDMEAIGLEATDTFTAHDLVTGESWEWGRDNYVRLDSFVDPAHIVRVQLKNR</sequence>
<dbReference type="GO" id="GO:0005975">
    <property type="term" value="P:carbohydrate metabolic process"/>
    <property type="evidence" value="ECO:0007669"/>
    <property type="project" value="InterPro"/>
</dbReference>
<dbReference type="InterPro" id="IPR017853">
    <property type="entry name" value="GH"/>
</dbReference>
<dbReference type="SMART" id="SM00642">
    <property type="entry name" value="Aamy"/>
    <property type="match status" value="1"/>
</dbReference>
<evidence type="ECO:0000259" key="1">
    <source>
        <dbReference type="SMART" id="SM00642"/>
    </source>
</evidence>
<feature type="non-terminal residue" evidence="2">
    <location>
        <position position="1"/>
    </location>
</feature>
<dbReference type="Pfam" id="PF21702">
    <property type="entry name" value="GLGE_C"/>
    <property type="match status" value="1"/>
</dbReference>
<evidence type="ECO:0000313" key="2">
    <source>
        <dbReference type="EMBL" id="HIY67472.1"/>
    </source>
</evidence>
<proteinExistence type="predicted"/>
<feature type="domain" description="Glycosyl hydrolase family 13 catalytic" evidence="1">
    <location>
        <begin position="65"/>
        <end position="396"/>
    </location>
</feature>
<dbReference type="Gene3D" id="2.60.40.1180">
    <property type="entry name" value="Golgi alpha-mannosidase II"/>
    <property type="match status" value="1"/>
</dbReference>
<comment type="caution">
    <text evidence="2">The sequence shown here is derived from an EMBL/GenBank/DDBJ whole genome shotgun (WGS) entry which is preliminary data.</text>
</comment>
<organism evidence="2 3">
    <name type="scientific">Candidatus Agrococcus pullicola</name>
    <dbReference type="NCBI Taxonomy" id="2838429"/>
    <lineage>
        <taxon>Bacteria</taxon>
        <taxon>Bacillati</taxon>
        <taxon>Actinomycetota</taxon>
        <taxon>Actinomycetes</taxon>
        <taxon>Micrococcales</taxon>
        <taxon>Microbacteriaceae</taxon>
        <taxon>Agrococcus</taxon>
    </lineage>
</organism>
<accession>A0A9D2CAM7</accession>